<reference evidence="2" key="1">
    <citation type="submission" date="2022-12" db="EMBL/GenBank/DDBJ databases">
        <authorList>
            <person name="Petersen C."/>
        </authorList>
    </citation>
    <scope>NUCLEOTIDE SEQUENCE</scope>
    <source>
        <strain evidence="2">IBT 16125</strain>
    </source>
</reference>
<protein>
    <submittedName>
        <fullName evidence="2">Uncharacterized protein</fullName>
    </submittedName>
</protein>
<sequence length="65" mass="7464">MTRKILEPFPPFNEWTVPCCTLSGYKRAPGRPRLGKWGLFDNGIHDERTDKQRPPHNDNANATKS</sequence>
<dbReference type="RefSeq" id="XP_056771581.1">
    <property type="nucleotide sequence ID" value="XM_056903814.1"/>
</dbReference>
<evidence type="ECO:0000313" key="2">
    <source>
        <dbReference type="EMBL" id="KAJ5464734.1"/>
    </source>
</evidence>
<keyword evidence="3" id="KW-1185">Reference proteome</keyword>
<proteinExistence type="predicted"/>
<evidence type="ECO:0000256" key="1">
    <source>
        <dbReference type="SAM" id="MobiDB-lite"/>
    </source>
</evidence>
<feature type="compositionally biased region" description="Basic and acidic residues" evidence="1">
    <location>
        <begin position="43"/>
        <end position="56"/>
    </location>
</feature>
<feature type="region of interest" description="Disordered" evidence="1">
    <location>
        <begin position="41"/>
        <end position="65"/>
    </location>
</feature>
<name>A0AAD6CFW2_9EURO</name>
<reference evidence="2" key="2">
    <citation type="journal article" date="2023" name="IMA Fungus">
        <title>Comparative genomic study of the Penicillium genus elucidates a diverse pangenome and 15 lateral gene transfer events.</title>
        <authorList>
            <person name="Petersen C."/>
            <person name="Sorensen T."/>
            <person name="Nielsen M.R."/>
            <person name="Sondergaard T.E."/>
            <person name="Sorensen J.L."/>
            <person name="Fitzpatrick D.A."/>
            <person name="Frisvad J.C."/>
            <person name="Nielsen K.L."/>
        </authorList>
    </citation>
    <scope>NUCLEOTIDE SEQUENCE</scope>
    <source>
        <strain evidence="2">IBT 16125</strain>
    </source>
</reference>
<comment type="caution">
    <text evidence="2">The sequence shown here is derived from an EMBL/GenBank/DDBJ whole genome shotgun (WGS) entry which is preliminary data.</text>
</comment>
<dbReference type="EMBL" id="JAPVEA010000001">
    <property type="protein sequence ID" value="KAJ5464734.1"/>
    <property type="molecule type" value="Genomic_DNA"/>
</dbReference>
<dbReference type="AlphaFoldDB" id="A0AAD6CFW2"/>
<dbReference type="Proteomes" id="UP001213681">
    <property type="component" value="Unassembled WGS sequence"/>
</dbReference>
<evidence type="ECO:0000313" key="3">
    <source>
        <dbReference type="Proteomes" id="UP001213681"/>
    </source>
</evidence>
<dbReference type="GeneID" id="81594057"/>
<organism evidence="2 3">
    <name type="scientific">Penicillium daleae</name>
    <dbReference type="NCBI Taxonomy" id="63821"/>
    <lineage>
        <taxon>Eukaryota</taxon>
        <taxon>Fungi</taxon>
        <taxon>Dikarya</taxon>
        <taxon>Ascomycota</taxon>
        <taxon>Pezizomycotina</taxon>
        <taxon>Eurotiomycetes</taxon>
        <taxon>Eurotiomycetidae</taxon>
        <taxon>Eurotiales</taxon>
        <taxon>Aspergillaceae</taxon>
        <taxon>Penicillium</taxon>
    </lineage>
</organism>
<gene>
    <name evidence="2" type="ORF">N7458_000420</name>
</gene>
<accession>A0AAD6CFW2</accession>